<dbReference type="AlphaFoldDB" id="A0A1R3GIM3"/>
<proteinExistence type="predicted"/>
<dbReference type="Pfam" id="PF00646">
    <property type="entry name" value="F-box"/>
    <property type="match status" value="1"/>
</dbReference>
<dbReference type="STRING" id="93759.A0A1R3GIM3"/>
<keyword evidence="3" id="KW-1185">Reference proteome</keyword>
<dbReference type="InterPro" id="IPR013187">
    <property type="entry name" value="F-box-assoc_dom_typ3"/>
</dbReference>
<dbReference type="InterPro" id="IPR036047">
    <property type="entry name" value="F-box-like_dom_sf"/>
</dbReference>
<dbReference type="InterPro" id="IPR050796">
    <property type="entry name" value="SCF_F-box_component"/>
</dbReference>
<dbReference type="SUPFAM" id="SSF81383">
    <property type="entry name" value="F-box domain"/>
    <property type="match status" value="1"/>
</dbReference>
<dbReference type="EMBL" id="AWUE01022470">
    <property type="protein sequence ID" value="OMO57954.1"/>
    <property type="molecule type" value="Genomic_DNA"/>
</dbReference>
<name>A0A1R3GIM3_9ROSI</name>
<evidence type="ECO:0000313" key="2">
    <source>
        <dbReference type="EMBL" id="OMO57954.1"/>
    </source>
</evidence>
<dbReference type="PANTHER" id="PTHR31672">
    <property type="entry name" value="BNACNNG10540D PROTEIN"/>
    <property type="match status" value="1"/>
</dbReference>
<dbReference type="Proteomes" id="UP000187203">
    <property type="component" value="Unassembled WGS sequence"/>
</dbReference>
<reference evidence="3" key="1">
    <citation type="submission" date="2013-09" db="EMBL/GenBank/DDBJ databases">
        <title>Corchorus olitorius genome sequencing.</title>
        <authorList>
            <person name="Alam M."/>
            <person name="Haque M.S."/>
            <person name="Islam M.S."/>
            <person name="Emdad E.M."/>
            <person name="Islam M.M."/>
            <person name="Ahmed B."/>
            <person name="Halim A."/>
            <person name="Hossen Q.M.M."/>
            <person name="Hossain M.Z."/>
            <person name="Ahmed R."/>
            <person name="Khan M.M."/>
            <person name="Islam R."/>
            <person name="Rashid M.M."/>
            <person name="Khan S.A."/>
            <person name="Rahman M.S."/>
            <person name="Alam M."/>
            <person name="Yahiya A.S."/>
            <person name="Khan M.S."/>
            <person name="Azam M.S."/>
            <person name="Haque T."/>
            <person name="Lashkar M.Z.H."/>
            <person name="Akhand A.I."/>
            <person name="Morshed G."/>
            <person name="Roy S."/>
            <person name="Uddin K.S."/>
            <person name="Rabeya T."/>
            <person name="Hossain A.S."/>
            <person name="Chowdhury A."/>
            <person name="Snigdha A.R."/>
            <person name="Mortoza M.S."/>
            <person name="Matin S.A."/>
            <person name="Hoque S.M.E."/>
            <person name="Islam M.K."/>
            <person name="Roy D.K."/>
            <person name="Haider R."/>
            <person name="Moosa M.M."/>
            <person name="Elias S.M."/>
            <person name="Hasan A.M."/>
            <person name="Jahan S."/>
            <person name="Shafiuddin M."/>
            <person name="Mahmood N."/>
            <person name="Shommy N.S."/>
        </authorList>
    </citation>
    <scope>NUCLEOTIDE SEQUENCE [LARGE SCALE GENOMIC DNA]</scope>
    <source>
        <strain evidence="3">cv. O-4</strain>
    </source>
</reference>
<dbReference type="InterPro" id="IPR017451">
    <property type="entry name" value="F-box-assoc_interact_dom"/>
</dbReference>
<dbReference type="OrthoDB" id="1435799at2759"/>
<protein>
    <recommendedName>
        <fullName evidence="1">F-box domain-containing protein</fullName>
    </recommendedName>
</protein>
<gene>
    <name evidence="2" type="ORF">COLO4_34969</name>
</gene>
<accession>A0A1R3GIM3</accession>
<dbReference type="InterPro" id="IPR001810">
    <property type="entry name" value="F-box_dom"/>
</dbReference>
<comment type="caution">
    <text evidence="2">The sequence shown here is derived from an EMBL/GenBank/DDBJ whole genome shotgun (WGS) entry which is preliminary data.</text>
</comment>
<dbReference type="NCBIfam" id="TIGR01640">
    <property type="entry name" value="F_box_assoc_1"/>
    <property type="match status" value="1"/>
</dbReference>
<evidence type="ECO:0000313" key="3">
    <source>
        <dbReference type="Proteomes" id="UP000187203"/>
    </source>
</evidence>
<dbReference type="SMART" id="SM00256">
    <property type="entry name" value="FBOX"/>
    <property type="match status" value="1"/>
</dbReference>
<dbReference type="Pfam" id="PF08268">
    <property type="entry name" value="FBA_3"/>
    <property type="match status" value="1"/>
</dbReference>
<feature type="domain" description="F-box" evidence="1">
    <location>
        <begin position="7"/>
        <end position="47"/>
    </location>
</feature>
<organism evidence="2 3">
    <name type="scientific">Corchorus olitorius</name>
    <dbReference type="NCBI Taxonomy" id="93759"/>
    <lineage>
        <taxon>Eukaryota</taxon>
        <taxon>Viridiplantae</taxon>
        <taxon>Streptophyta</taxon>
        <taxon>Embryophyta</taxon>
        <taxon>Tracheophyta</taxon>
        <taxon>Spermatophyta</taxon>
        <taxon>Magnoliopsida</taxon>
        <taxon>eudicotyledons</taxon>
        <taxon>Gunneridae</taxon>
        <taxon>Pentapetalae</taxon>
        <taxon>rosids</taxon>
        <taxon>malvids</taxon>
        <taxon>Malvales</taxon>
        <taxon>Malvaceae</taxon>
        <taxon>Grewioideae</taxon>
        <taxon>Apeibeae</taxon>
        <taxon>Corchorus</taxon>
    </lineage>
</organism>
<sequence>MRSRINIPHDMFDEILCRLAVKDVLRFRCLSKGCRDLIDSPDFVKLHLSHSLKTNSHRFLIIRNYGNPKPYTLDFDSLENAQIKNTDILPDLQVDSPILGSCNGLIALHSKNGDAIVICNPTTRKTREIPKPPTTGNMYVNYGFGYDPVSDDYKLVMLIQRYNKQNQSLVSPTAAGTNRRPKRKASE</sequence>
<dbReference type="PANTHER" id="PTHR31672:SF13">
    <property type="entry name" value="F-BOX PROTEIN CPR30-LIKE"/>
    <property type="match status" value="1"/>
</dbReference>
<evidence type="ECO:0000259" key="1">
    <source>
        <dbReference type="SMART" id="SM00256"/>
    </source>
</evidence>